<comment type="caution">
    <text evidence="1">The sequence shown here is derived from an EMBL/GenBank/DDBJ whole genome shotgun (WGS) entry which is preliminary data.</text>
</comment>
<reference evidence="2" key="1">
    <citation type="journal article" date="2016" name="Proc. Natl. Acad. Sci. U.S.A.">
        <title>Comparative genomics of biotechnologically important yeasts.</title>
        <authorList>
            <person name="Riley R."/>
            <person name="Haridas S."/>
            <person name="Wolfe K.H."/>
            <person name="Lopes M.R."/>
            <person name="Hittinger C.T."/>
            <person name="Goeker M."/>
            <person name="Salamov A.A."/>
            <person name="Wisecaver J.H."/>
            <person name="Long T.M."/>
            <person name="Calvey C.H."/>
            <person name="Aerts A.L."/>
            <person name="Barry K.W."/>
            <person name="Choi C."/>
            <person name="Clum A."/>
            <person name="Coughlan A.Y."/>
            <person name="Deshpande S."/>
            <person name="Douglass A.P."/>
            <person name="Hanson S.J."/>
            <person name="Klenk H.-P."/>
            <person name="LaButti K.M."/>
            <person name="Lapidus A."/>
            <person name="Lindquist E.A."/>
            <person name="Lipzen A.M."/>
            <person name="Meier-Kolthoff J.P."/>
            <person name="Ohm R.A."/>
            <person name="Otillar R.P."/>
            <person name="Pangilinan J.L."/>
            <person name="Peng Y."/>
            <person name="Rokas A."/>
            <person name="Rosa C.A."/>
            <person name="Scheuner C."/>
            <person name="Sibirny A.A."/>
            <person name="Slot J.C."/>
            <person name="Stielow J.B."/>
            <person name="Sun H."/>
            <person name="Kurtzman C.P."/>
            <person name="Blackwell M."/>
            <person name="Grigoriev I.V."/>
            <person name="Jeffries T.W."/>
        </authorList>
    </citation>
    <scope>NUCLEOTIDE SEQUENCE [LARGE SCALE GENOMIC DNA]</scope>
    <source>
        <strain evidence="2">NRRL Y-1626</strain>
    </source>
</reference>
<organism evidence="1 2">
    <name type="scientific">Hanseniaspora valbyensis NRRL Y-1626</name>
    <dbReference type="NCBI Taxonomy" id="766949"/>
    <lineage>
        <taxon>Eukaryota</taxon>
        <taxon>Fungi</taxon>
        <taxon>Dikarya</taxon>
        <taxon>Ascomycota</taxon>
        <taxon>Saccharomycotina</taxon>
        <taxon>Saccharomycetes</taxon>
        <taxon>Saccharomycodales</taxon>
        <taxon>Saccharomycodaceae</taxon>
        <taxon>Hanseniaspora</taxon>
    </lineage>
</organism>
<gene>
    <name evidence="1" type="ORF">HANVADRAFT_7733</name>
</gene>
<dbReference type="AlphaFoldDB" id="A0A1B7TAM0"/>
<dbReference type="OrthoDB" id="10309473at2759"/>
<proteinExistence type="predicted"/>
<sequence>MLKMSNKDCENTFLNFVGSQFLINCQFRLKRFNITLHSIMHDIYQYNKTLTRRKANQIRESLRVDDLFDNITDLENGYMSVLNYYKEHDDCSSDVKEEICNCNCHFHLENNQETTICRESKTFFHNVFCISNCSKSNVSFRNYLMANNICSSNIAFENLKQDANLNSPSLTGKTFVEENEYTTFSFNNFVTNLKTSISPKIKKMFLFHNNNDRYGKMKKKDKANTDLEIGLYEEIEILHNNNNNELIISVVDKEENILKDESTSNCFFNNKNDILEEAYHVNNFDQSYRIEVISR</sequence>
<evidence type="ECO:0000313" key="1">
    <source>
        <dbReference type="EMBL" id="OBA25784.1"/>
    </source>
</evidence>
<name>A0A1B7TAM0_9ASCO</name>
<dbReference type="Proteomes" id="UP000092321">
    <property type="component" value="Unassembled WGS sequence"/>
</dbReference>
<evidence type="ECO:0000313" key="2">
    <source>
        <dbReference type="Proteomes" id="UP000092321"/>
    </source>
</evidence>
<protein>
    <submittedName>
        <fullName evidence="1">Uncharacterized protein</fullName>
    </submittedName>
</protein>
<keyword evidence="2" id="KW-1185">Reference proteome</keyword>
<dbReference type="EMBL" id="LXPE01000045">
    <property type="protein sequence ID" value="OBA25784.1"/>
    <property type="molecule type" value="Genomic_DNA"/>
</dbReference>
<accession>A0A1B7TAM0</accession>